<dbReference type="SUPFAM" id="SSF82714">
    <property type="entry name" value="Multidrug efflux transporter AcrB TolC docking domain, DN and DC subdomains"/>
    <property type="match status" value="2"/>
</dbReference>
<evidence type="ECO:0000256" key="1">
    <source>
        <dbReference type="SAM" id="Phobius"/>
    </source>
</evidence>
<feature type="transmembrane region" description="Helical" evidence="1">
    <location>
        <begin position="922"/>
        <end position="941"/>
    </location>
</feature>
<feature type="transmembrane region" description="Helical" evidence="1">
    <location>
        <begin position="542"/>
        <end position="563"/>
    </location>
</feature>
<feature type="transmembrane region" description="Helical" evidence="1">
    <location>
        <begin position="948"/>
        <end position="971"/>
    </location>
</feature>
<dbReference type="SUPFAM" id="SSF82866">
    <property type="entry name" value="Multidrug efflux transporter AcrB transmembrane domain"/>
    <property type="match status" value="2"/>
</dbReference>
<feature type="transmembrane region" description="Helical" evidence="1">
    <location>
        <begin position="1037"/>
        <end position="1056"/>
    </location>
</feature>
<accession>A0AA37WVF3</accession>
<dbReference type="InterPro" id="IPR001036">
    <property type="entry name" value="Acrflvin-R"/>
</dbReference>
<feature type="transmembrane region" description="Helical" evidence="1">
    <location>
        <begin position="453"/>
        <end position="476"/>
    </location>
</feature>
<dbReference type="RefSeq" id="WP_095500061.1">
    <property type="nucleotide sequence ID" value="NZ_BSPO01000001.1"/>
</dbReference>
<protein>
    <submittedName>
        <fullName evidence="2">Acriflavine resistance protein B</fullName>
    </submittedName>
</protein>
<dbReference type="Gene3D" id="3.30.70.1430">
    <property type="entry name" value="Multidrug efflux transporter AcrB pore domain"/>
    <property type="match status" value="2"/>
</dbReference>
<feature type="transmembrane region" description="Helical" evidence="1">
    <location>
        <begin position="482"/>
        <end position="505"/>
    </location>
</feature>
<feature type="transmembrane region" description="Helical" evidence="1">
    <location>
        <begin position="353"/>
        <end position="372"/>
    </location>
</feature>
<dbReference type="PRINTS" id="PR00702">
    <property type="entry name" value="ACRIFLAVINRP"/>
</dbReference>
<dbReference type="PANTHER" id="PTHR32063:SF16">
    <property type="entry name" value="CATION EFFLUX SYSTEM (ACRB_ACRD_ACRF FAMILY)"/>
    <property type="match status" value="1"/>
</dbReference>
<dbReference type="AlphaFoldDB" id="A0AA37WVF3"/>
<gene>
    <name evidence="2" type="ORF">GCM10007894_04200</name>
</gene>
<dbReference type="InterPro" id="IPR027463">
    <property type="entry name" value="AcrB_DN_DC_subdom"/>
</dbReference>
<dbReference type="Gene3D" id="3.30.70.1440">
    <property type="entry name" value="Multidrug efflux transporter AcrB pore domain"/>
    <property type="match status" value="1"/>
</dbReference>
<keyword evidence="1" id="KW-0812">Transmembrane</keyword>
<dbReference type="Gene3D" id="1.20.1640.10">
    <property type="entry name" value="Multidrug efflux transporter AcrB transmembrane domain"/>
    <property type="match status" value="2"/>
</dbReference>
<comment type="caution">
    <text evidence="2">The sequence shown here is derived from an EMBL/GenBank/DDBJ whole genome shotgun (WGS) entry which is preliminary data.</text>
</comment>
<evidence type="ECO:0000313" key="3">
    <source>
        <dbReference type="Proteomes" id="UP001157439"/>
    </source>
</evidence>
<dbReference type="GO" id="GO:0042910">
    <property type="term" value="F:xenobiotic transmembrane transporter activity"/>
    <property type="evidence" value="ECO:0007669"/>
    <property type="project" value="TreeGrafter"/>
</dbReference>
<dbReference type="Pfam" id="PF00873">
    <property type="entry name" value="ACR_tran"/>
    <property type="match status" value="1"/>
</dbReference>
<proteinExistence type="predicted"/>
<feature type="transmembrane region" description="Helical" evidence="1">
    <location>
        <begin position="1062"/>
        <end position="1089"/>
    </location>
</feature>
<organism evidence="2 3">
    <name type="scientific">Paraferrimonas haliotis</name>
    <dbReference type="NCBI Taxonomy" id="2013866"/>
    <lineage>
        <taxon>Bacteria</taxon>
        <taxon>Pseudomonadati</taxon>
        <taxon>Pseudomonadota</taxon>
        <taxon>Gammaproteobacteria</taxon>
        <taxon>Alteromonadales</taxon>
        <taxon>Ferrimonadaceae</taxon>
        <taxon>Paraferrimonas</taxon>
    </lineage>
</organism>
<sequence length="1105" mass="120507">MSNPIDTMVKTSLQSRLPLWILVTALVLGVLALQLTPREEEPQIRVPMIDVQVLAPGLSAQQVEKQVSIPLEKLLNQIKGVEHIYSQSSAGMAMVTLRFEVGQAREQSLLNTYNKLHSNLDRIPAVVSDWQLKPMEVDDVPVVALGLWSDNPQQVNAYQLGRLAQEVAIQLQAIADTSKVNVVGALKRQLRVELDPSAMAARLVSTEEVINAVRQSHVRQYAGELTLANQQIRLESGDWARSKADLEALPVAVVNGAQVSLGDIATLVDGPEQAQQYQWLQFANNSPKAYENSQQYPMVTLSVAKQPGANAVTIANQVHQLMTQLKGEWLPQGVKVEVLRDYGQTANEKVNNLTASLAFAVATVVVFIGLFLGWRAAIVVGLAVPICYGITLGLDWAFGYTINRVTLFALILSLGLLVDDPITGVDNIERNLGKSADKVSDSITKAMSEIRPALLMSTLTIVLAFVPLAFITGMMGPYMAPMAFNVPVSVTVSTLVALLVTPWLAKAWLKPKQRSQQPSKLKPSLYTRVLTPLLDSRKAAKLSLWLVLGLFALAVALPAMRLVPLKLLPFDNKNEVQVIIDMPPSASLQATAAKTQAVANAVAELNEVDAIAAYVGEASPMDFNGLVRRYYQRNQWYQAELRLTLADKLVRSHQSHAVVLRLREHLAHFNQGDERIKVVEVPPGPPVMSTLVAEVSRDPLVSAGIAEQSARNLMARLNQEAHVVEVDSSLSRYQEQMNFVVNKQKAAQSGVSTQQVNQALQLANGGLVASYWPLAHEAEPTPIVLQFSRDSRSQISDFGPLQLKGQAGFEQHNQGNGLDASPRAMVALAELGEWHSQPVDATLFRKDLSPVIYVTAEVNGRTPAEVIADINADQDKTDTNEPVPDWQSRSYLNNGANIPWQMKPGTHVSWTGEGELRITIRVFRDMGIAFAFALTAIYLVLRWQTRSAALAGIIMSAIPLTMIGIMPGFYLMNQFGERVIAGAPDPVLFTATAMIGMIALAGIAVRNSLILVEFIGAQRKQGVPIKQALLQAGDERLRPVLLTAGTTLLGNLVITLDPVFSGLALAIIFGILASTLFSLLVVPIVYLLVFDKPQSNPTKTLKEVS</sequence>
<keyword evidence="1" id="KW-1133">Transmembrane helix</keyword>
<dbReference type="PANTHER" id="PTHR32063">
    <property type="match status" value="1"/>
</dbReference>
<reference evidence="2 3" key="1">
    <citation type="journal article" date="2014" name="Int. J. Syst. Evol. Microbiol.">
        <title>Complete genome sequence of Corynebacterium casei LMG S-19264T (=DSM 44701T), isolated from a smear-ripened cheese.</title>
        <authorList>
            <consortium name="US DOE Joint Genome Institute (JGI-PGF)"/>
            <person name="Walter F."/>
            <person name="Albersmeier A."/>
            <person name="Kalinowski J."/>
            <person name="Ruckert C."/>
        </authorList>
    </citation>
    <scope>NUCLEOTIDE SEQUENCE [LARGE SCALE GENOMIC DNA]</scope>
    <source>
        <strain evidence="2 3">NBRC 112785</strain>
    </source>
</reference>
<evidence type="ECO:0000313" key="2">
    <source>
        <dbReference type="EMBL" id="GLS82443.1"/>
    </source>
</evidence>
<feature type="transmembrane region" description="Helical" evidence="1">
    <location>
        <begin position="379"/>
        <end position="399"/>
    </location>
</feature>
<dbReference type="GO" id="GO:0005886">
    <property type="term" value="C:plasma membrane"/>
    <property type="evidence" value="ECO:0007669"/>
    <property type="project" value="TreeGrafter"/>
</dbReference>
<dbReference type="SUPFAM" id="SSF82693">
    <property type="entry name" value="Multidrug efflux transporter AcrB pore domain, PN1, PN2, PC1 and PC2 subdomains"/>
    <property type="match status" value="3"/>
</dbReference>
<dbReference type="Gene3D" id="3.30.70.1320">
    <property type="entry name" value="Multidrug efflux transporter AcrB pore domain like"/>
    <property type="match status" value="1"/>
</dbReference>
<dbReference type="Proteomes" id="UP001157439">
    <property type="component" value="Unassembled WGS sequence"/>
</dbReference>
<keyword evidence="3" id="KW-1185">Reference proteome</keyword>
<dbReference type="Gene3D" id="3.30.2090.10">
    <property type="entry name" value="Multidrug efflux transporter AcrB TolC docking domain, DN and DC subdomains"/>
    <property type="match status" value="2"/>
</dbReference>
<feature type="transmembrane region" description="Helical" evidence="1">
    <location>
        <begin position="991"/>
        <end position="1016"/>
    </location>
</feature>
<name>A0AA37WVF3_9GAMM</name>
<dbReference type="EMBL" id="BSPO01000001">
    <property type="protein sequence ID" value="GLS82443.1"/>
    <property type="molecule type" value="Genomic_DNA"/>
</dbReference>
<keyword evidence="1" id="KW-0472">Membrane</keyword>